<evidence type="ECO:0000313" key="3">
    <source>
        <dbReference type="Proteomes" id="UP000526184"/>
    </source>
</evidence>
<feature type="domain" description="Tox-REase-7" evidence="1">
    <location>
        <begin position="61"/>
        <end position="132"/>
    </location>
</feature>
<dbReference type="Proteomes" id="UP000526184">
    <property type="component" value="Unassembled WGS sequence"/>
</dbReference>
<protein>
    <recommendedName>
        <fullName evidence="1">Tox-REase-7 domain-containing protein</fullName>
    </recommendedName>
</protein>
<dbReference type="RefSeq" id="WP_180135433.1">
    <property type="nucleotide sequence ID" value="NZ_JABMKT010000004.1"/>
</dbReference>
<dbReference type="Pfam" id="PF15649">
    <property type="entry name" value="Tox-REase-7"/>
    <property type="match status" value="1"/>
</dbReference>
<keyword evidence="3" id="KW-1185">Reference proteome</keyword>
<dbReference type="EMBL" id="JABMKT010000004">
    <property type="protein sequence ID" value="NYV27521.1"/>
    <property type="molecule type" value="Genomic_DNA"/>
</dbReference>
<dbReference type="AlphaFoldDB" id="A0A7Z0PE30"/>
<organism evidence="2 3">
    <name type="scientific">Streptobacillus felis</name>
    <dbReference type="NCBI Taxonomy" id="1384509"/>
    <lineage>
        <taxon>Bacteria</taxon>
        <taxon>Fusobacteriati</taxon>
        <taxon>Fusobacteriota</taxon>
        <taxon>Fusobacteriia</taxon>
        <taxon>Fusobacteriales</taxon>
        <taxon>Leptotrichiaceae</taxon>
        <taxon>Streptobacillus</taxon>
    </lineage>
</organism>
<name>A0A7Z0PE30_9FUSO</name>
<evidence type="ECO:0000313" key="2">
    <source>
        <dbReference type="EMBL" id="NYV27521.1"/>
    </source>
</evidence>
<reference evidence="2 3" key="1">
    <citation type="submission" date="2020-05" db="EMBL/GenBank/DDBJ databases">
        <title>Streptobacillus felis strain LHL191014123.</title>
        <authorList>
            <person name="Fawzy A."/>
            <person name="Rau J."/>
            <person name="Risse K."/>
            <person name="Schauerte N."/>
            <person name="Geiger C."/>
            <person name="Blom J."/>
            <person name="Imirzalioglu C."/>
            <person name="Falgenhauer J."/>
            <person name="Bach A."/>
            <person name="Herden C."/>
            <person name="Eisenberg T."/>
        </authorList>
    </citation>
    <scope>NUCLEOTIDE SEQUENCE [LARGE SCALE GENOMIC DNA]</scope>
    <source>
        <strain evidence="2 3">LHL191014123</strain>
    </source>
</reference>
<comment type="caution">
    <text evidence="2">The sequence shown here is derived from an EMBL/GenBank/DDBJ whole genome shotgun (WGS) entry which is preliminary data.</text>
</comment>
<accession>A0A7Z0PE30</accession>
<gene>
    <name evidence="2" type="ORF">HP397_01590</name>
</gene>
<proteinExistence type="predicted"/>
<sequence length="148" mass="16787">MIESGRVDNVLNIASNIHKVNKVISGAINPNKLVYVSVGLSVGGSNRRANIESSESLSSRIDVNKKKEKIESLTNTAIRRYPDELLNDEKVLREIKNVSRLRYTNQIKDFNLWAKENGYKFILEPRLGVKLSSSLEKEIEKVILYLSI</sequence>
<evidence type="ECO:0000259" key="1">
    <source>
        <dbReference type="Pfam" id="PF15649"/>
    </source>
</evidence>
<dbReference type="InterPro" id="IPR028903">
    <property type="entry name" value="Tox-REase-7_dom"/>
</dbReference>